<protein>
    <submittedName>
        <fullName evidence="2">VOC family protein</fullName>
    </submittedName>
</protein>
<dbReference type="EMBL" id="JAJOMB010000014">
    <property type="protein sequence ID" value="MCD5314048.1"/>
    <property type="molecule type" value="Genomic_DNA"/>
</dbReference>
<dbReference type="PROSITE" id="PS51819">
    <property type="entry name" value="VOC"/>
    <property type="match status" value="1"/>
</dbReference>
<dbReference type="PANTHER" id="PTHR36437">
    <property type="entry name" value="GLYOXALASE/BLEOMYCIN RESISTANCE PROTEIN/DIOXYGENASE"/>
    <property type="match status" value="1"/>
</dbReference>
<feature type="domain" description="VOC" evidence="1">
    <location>
        <begin position="2"/>
        <end position="121"/>
    </location>
</feature>
<keyword evidence="3" id="KW-1185">Reference proteome</keyword>
<evidence type="ECO:0000313" key="3">
    <source>
        <dbReference type="Proteomes" id="UP001138997"/>
    </source>
</evidence>
<accession>A0A9X1NH46</accession>
<sequence>MAIDHIELLSVPVTDQDRARDFYVNVLGFEVLRDNHMGPAQRWVQVAPKGAQTSITLVTWFDSMPAGSLTGLVLHVDDLDAQLAELAGQGVEPAEGIQSAPWGRFAVVADPDGNRLVLQGA</sequence>
<dbReference type="InterPro" id="IPR004360">
    <property type="entry name" value="Glyas_Fos-R_dOase_dom"/>
</dbReference>
<dbReference type="RefSeq" id="WP_231446250.1">
    <property type="nucleotide sequence ID" value="NZ_JAJOMB010000014.1"/>
</dbReference>
<dbReference type="InterPro" id="IPR029068">
    <property type="entry name" value="Glyas_Bleomycin-R_OHBP_Dase"/>
</dbReference>
<dbReference type="SUPFAM" id="SSF54593">
    <property type="entry name" value="Glyoxalase/Bleomycin resistance protein/Dihydroxybiphenyl dioxygenase"/>
    <property type="match status" value="1"/>
</dbReference>
<reference evidence="2" key="1">
    <citation type="submission" date="2021-11" db="EMBL/GenBank/DDBJ databases">
        <title>Streptomyces corallinus and Kineosporia corallina sp. nov., two new coral-derived marine actinobacteria.</title>
        <authorList>
            <person name="Buangrab K."/>
            <person name="Sutthacheep M."/>
            <person name="Yeemin T."/>
            <person name="Harunari E."/>
            <person name="Igarashi Y."/>
            <person name="Sripreechasak P."/>
            <person name="Kanchanasin P."/>
            <person name="Tanasupawat S."/>
            <person name="Phongsopitanun W."/>
        </authorList>
    </citation>
    <scope>NUCLEOTIDE SEQUENCE</scope>
    <source>
        <strain evidence="2">JCM 31032</strain>
    </source>
</reference>
<dbReference type="PANTHER" id="PTHR36437:SF2">
    <property type="entry name" value="GLYOXALASE_BLEOMYCIN RESISTANCE PROTEIN_DIOXYGENASE"/>
    <property type="match status" value="1"/>
</dbReference>
<comment type="caution">
    <text evidence="2">The sequence shown here is derived from an EMBL/GenBank/DDBJ whole genome shotgun (WGS) entry which is preliminary data.</text>
</comment>
<evidence type="ECO:0000259" key="1">
    <source>
        <dbReference type="PROSITE" id="PS51819"/>
    </source>
</evidence>
<dbReference type="Proteomes" id="UP001138997">
    <property type="component" value="Unassembled WGS sequence"/>
</dbReference>
<gene>
    <name evidence="2" type="ORF">LR394_24375</name>
</gene>
<dbReference type="InterPro" id="IPR037523">
    <property type="entry name" value="VOC_core"/>
</dbReference>
<organism evidence="2 3">
    <name type="scientific">Kineosporia babensis</name>
    <dbReference type="NCBI Taxonomy" id="499548"/>
    <lineage>
        <taxon>Bacteria</taxon>
        <taxon>Bacillati</taxon>
        <taxon>Actinomycetota</taxon>
        <taxon>Actinomycetes</taxon>
        <taxon>Kineosporiales</taxon>
        <taxon>Kineosporiaceae</taxon>
        <taxon>Kineosporia</taxon>
    </lineage>
</organism>
<dbReference type="AlphaFoldDB" id="A0A9X1NH46"/>
<evidence type="ECO:0000313" key="2">
    <source>
        <dbReference type="EMBL" id="MCD5314048.1"/>
    </source>
</evidence>
<name>A0A9X1NH46_9ACTN</name>
<dbReference type="Pfam" id="PF00903">
    <property type="entry name" value="Glyoxalase"/>
    <property type="match status" value="1"/>
</dbReference>
<proteinExistence type="predicted"/>
<dbReference type="Gene3D" id="3.10.180.10">
    <property type="entry name" value="2,3-Dihydroxybiphenyl 1,2-Dioxygenase, domain 1"/>
    <property type="match status" value="1"/>
</dbReference>